<reference evidence="3" key="3">
    <citation type="submission" date="2025-09" db="UniProtKB">
        <authorList>
            <consortium name="Ensembl"/>
        </authorList>
    </citation>
    <scope>IDENTIFICATION</scope>
</reference>
<organism evidence="3 4">
    <name type="scientific">Salarias fasciatus</name>
    <name type="common">Jewelled blenny</name>
    <name type="synonym">Blennius fasciatus</name>
    <dbReference type="NCBI Taxonomy" id="181472"/>
    <lineage>
        <taxon>Eukaryota</taxon>
        <taxon>Metazoa</taxon>
        <taxon>Chordata</taxon>
        <taxon>Craniata</taxon>
        <taxon>Vertebrata</taxon>
        <taxon>Euteleostomi</taxon>
        <taxon>Actinopterygii</taxon>
        <taxon>Neopterygii</taxon>
        <taxon>Teleostei</taxon>
        <taxon>Neoteleostei</taxon>
        <taxon>Acanthomorphata</taxon>
        <taxon>Ovalentaria</taxon>
        <taxon>Blenniimorphae</taxon>
        <taxon>Blenniiformes</taxon>
        <taxon>Blennioidei</taxon>
        <taxon>Blenniidae</taxon>
        <taxon>Salariinae</taxon>
        <taxon>Salarias</taxon>
    </lineage>
</organism>
<comment type="similarity">
    <text evidence="1">Belongs to the eukaryotic ribosomal protein eL24 family.</text>
</comment>
<dbReference type="Proteomes" id="UP000472267">
    <property type="component" value="Chromosome 8"/>
</dbReference>
<evidence type="ECO:0000313" key="3">
    <source>
        <dbReference type="Ensembl" id="ENSSFAP00005016672.1"/>
    </source>
</evidence>
<reference evidence="3" key="2">
    <citation type="submission" date="2025-08" db="UniProtKB">
        <authorList>
            <consortium name="Ensembl"/>
        </authorList>
    </citation>
    <scope>IDENTIFICATION</scope>
</reference>
<dbReference type="InParanoid" id="A0A672GEF7"/>
<dbReference type="Pfam" id="PF01246">
    <property type="entry name" value="Ribosomal_L24e"/>
    <property type="match status" value="1"/>
</dbReference>
<proteinExistence type="inferred from homology"/>
<dbReference type="Gene3D" id="2.30.170.20">
    <property type="entry name" value="Ribosomal protein L24e"/>
    <property type="match status" value="1"/>
</dbReference>
<accession>A0A672GEF7</accession>
<sequence length="81" mass="9497">MKVELRGFSGCAFRFLNAKCESAFLAERNPRQINRTGPYRLKHQKTPKSPSRLSTTIAHSLHYRYYITQRSARIQGLERKK</sequence>
<dbReference type="InterPro" id="IPR038630">
    <property type="entry name" value="L24e/L24_sf"/>
</dbReference>
<reference evidence="3" key="1">
    <citation type="submission" date="2019-06" db="EMBL/GenBank/DDBJ databases">
        <authorList>
            <consortium name="Wellcome Sanger Institute Data Sharing"/>
        </authorList>
    </citation>
    <scope>NUCLEOTIDE SEQUENCE [LARGE SCALE GENOMIC DNA]</scope>
</reference>
<evidence type="ECO:0000313" key="4">
    <source>
        <dbReference type="Proteomes" id="UP000472267"/>
    </source>
</evidence>
<keyword evidence="4" id="KW-1185">Reference proteome</keyword>
<feature type="domain" description="Large ribosomal subunit protein eL24-related N-terminal" evidence="2">
    <location>
        <begin position="12"/>
        <end position="46"/>
    </location>
</feature>
<dbReference type="Ensembl" id="ENSSFAT00005017326.1">
    <property type="protein sequence ID" value="ENSSFAP00005016672.1"/>
    <property type="gene ID" value="ENSSFAG00005008827.1"/>
</dbReference>
<evidence type="ECO:0000259" key="2">
    <source>
        <dbReference type="Pfam" id="PF01246"/>
    </source>
</evidence>
<dbReference type="InterPro" id="IPR000988">
    <property type="entry name" value="Ribosomal_eL24-rel_N"/>
</dbReference>
<protein>
    <recommendedName>
        <fullName evidence="2">Large ribosomal subunit protein eL24-related N-terminal domain-containing protein</fullName>
    </recommendedName>
</protein>
<evidence type="ECO:0000256" key="1">
    <source>
        <dbReference type="ARBA" id="ARBA00005647"/>
    </source>
</evidence>
<dbReference type="AlphaFoldDB" id="A0A672GEF7"/>
<name>A0A672GEF7_SALFA</name>